<keyword evidence="2" id="KW-1185">Reference proteome</keyword>
<evidence type="ECO:0000313" key="1">
    <source>
        <dbReference type="EMBL" id="VVB06219.1"/>
    </source>
</evidence>
<comment type="caution">
    <text evidence="1">The sequence shown here is derived from an EMBL/GenBank/DDBJ whole genome shotgun (WGS) entry which is preliminary data.</text>
</comment>
<gene>
    <name evidence="1" type="ORF">ANE_LOCUS16663</name>
</gene>
<reference evidence="1" key="1">
    <citation type="submission" date="2019-07" db="EMBL/GenBank/DDBJ databases">
        <authorList>
            <person name="Dittberner H."/>
        </authorList>
    </citation>
    <scope>NUCLEOTIDE SEQUENCE [LARGE SCALE GENOMIC DNA]</scope>
</reference>
<dbReference type="AlphaFoldDB" id="A0A565BXZ8"/>
<dbReference type="EMBL" id="CABITT030000005">
    <property type="protein sequence ID" value="VVB06219.1"/>
    <property type="molecule type" value="Genomic_DNA"/>
</dbReference>
<protein>
    <submittedName>
        <fullName evidence="1">Uncharacterized protein</fullName>
    </submittedName>
</protein>
<proteinExistence type="predicted"/>
<sequence>MIIYFKLDGGFAIFSLNECAAETVTFPAKVILTPACGGFHSVDAGALGFTLCLLDSSSSVAVEVVDSLAFGLVWWSSRISIVVVSDLDFVLT</sequence>
<organism evidence="1 2">
    <name type="scientific">Arabis nemorensis</name>
    <dbReference type="NCBI Taxonomy" id="586526"/>
    <lineage>
        <taxon>Eukaryota</taxon>
        <taxon>Viridiplantae</taxon>
        <taxon>Streptophyta</taxon>
        <taxon>Embryophyta</taxon>
        <taxon>Tracheophyta</taxon>
        <taxon>Spermatophyta</taxon>
        <taxon>Magnoliopsida</taxon>
        <taxon>eudicotyledons</taxon>
        <taxon>Gunneridae</taxon>
        <taxon>Pentapetalae</taxon>
        <taxon>rosids</taxon>
        <taxon>malvids</taxon>
        <taxon>Brassicales</taxon>
        <taxon>Brassicaceae</taxon>
        <taxon>Arabideae</taxon>
        <taxon>Arabis</taxon>
    </lineage>
</organism>
<name>A0A565BXZ8_9BRAS</name>
<accession>A0A565BXZ8</accession>
<evidence type="ECO:0000313" key="2">
    <source>
        <dbReference type="Proteomes" id="UP000489600"/>
    </source>
</evidence>
<dbReference type="Proteomes" id="UP000489600">
    <property type="component" value="Unassembled WGS sequence"/>
</dbReference>